<dbReference type="GO" id="GO:0016192">
    <property type="term" value="P:vesicle-mediated transport"/>
    <property type="evidence" value="ECO:0007669"/>
    <property type="project" value="InterPro"/>
</dbReference>
<feature type="transmembrane region" description="Helical" evidence="6">
    <location>
        <begin position="1168"/>
        <end position="1186"/>
    </location>
</feature>
<feature type="coiled-coil region" evidence="4">
    <location>
        <begin position="832"/>
        <end position="901"/>
    </location>
</feature>
<evidence type="ECO:0000256" key="1">
    <source>
        <dbReference type="ARBA" id="ARBA00010171"/>
    </source>
</evidence>
<dbReference type="Proteomes" id="UP001220961">
    <property type="component" value="Chromosome 2"/>
</dbReference>
<dbReference type="AlphaFoldDB" id="A0AAF0E5U3"/>
<evidence type="ECO:0000313" key="8">
    <source>
        <dbReference type="EMBL" id="WFD18749.1"/>
    </source>
</evidence>
<keyword evidence="9" id="KW-1185">Reference proteome</keyword>
<accession>A0AAF0E5U3</accession>
<dbReference type="InterPro" id="IPR027417">
    <property type="entry name" value="P-loop_NTPase"/>
</dbReference>
<gene>
    <name evidence="8" type="primary">SMC5</name>
    <name evidence="8" type="ORF">MCAP1_000960</name>
</gene>
<keyword evidence="3 4" id="KW-0175">Coiled coil</keyword>
<keyword evidence="6" id="KW-0812">Transmembrane</keyword>
<dbReference type="SMART" id="SM01398">
    <property type="entry name" value="Cornichon"/>
    <property type="match status" value="1"/>
</dbReference>
<evidence type="ECO:0000313" key="9">
    <source>
        <dbReference type="Proteomes" id="UP001220961"/>
    </source>
</evidence>
<feature type="coiled-coil region" evidence="4">
    <location>
        <begin position="404"/>
        <end position="431"/>
    </location>
</feature>
<feature type="region of interest" description="Disordered" evidence="5">
    <location>
        <begin position="1"/>
        <end position="26"/>
    </location>
</feature>
<evidence type="ECO:0000256" key="3">
    <source>
        <dbReference type="ARBA" id="ARBA00023054"/>
    </source>
</evidence>
<evidence type="ECO:0000259" key="7">
    <source>
        <dbReference type="Pfam" id="PF02463"/>
    </source>
</evidence>
<organism evidence="8 9">
    <name type="scientific">Malassezia caprae</name>
    <dbReference type="NCBI Taxonomy" id="1381934"/>
    <lineage>
        <taxon>Eukaryota</taxon>
        <taxon>Fungi</taxon>
        <taxon>Dikarya</taxon>
        <taxon>Basidiomycota</taxon>
        <taxon>Ustilaginomycotina</taxon>
        <taxon>Malasseziomycetes</taxon>
        <taxon>Malasseziales</taxon>
        <taxon>Malasseziaceae</taxon>
        <taxon>Malassezia</taxon>
    </lineage>
</organism>
<comment type="similarity">
    <text evidence="1">Belongs to the SMC family. SMC5 subfamily.</text>
</comment>
<dbReference type="PANTHER" id="PTHR45916">
    <property type="entry name" value="STRUCTURAL MAINTENANCE OF CHROMOSOMES PROTEIN 5"/>
    <property type="match status" value="1"/>
</dbReference>
<feature type="compositionally biased region" description="Basic and acidic residues" evidence="5">
    <location>
        <begin position="11"/>
        <end position="21"/>
    </location>
</feature>
<feature type="coiled-coil region" evidence="4">
    <location>
        <begin position="636"/>
        <end position="715"/>
    </location>
</feature>
<dbReference type="Pfam" id="PF03311">
    <property type="entry name" value="Cornichon"/>
    <property type="match status" value="1"/>
</dbReference>
<dbReference type="GO" id="GO:0005634">
    <property type="term" value="C:nucleus"/>
    <property type="evidence" value="ECO:0007669"/>
    <property type="project" value="TreeGrafter"/>
</dbReference>
<dbReference type="PROSITE" id="PS01340">
    <property type="entry name" value="CORNICHON"/>
    <property type="match status" value="1"/>
</dbReference>
<dbReference type="PANTHER" id="PTHR45916:SF1">
    <property type="entry name" value="STRUCTURAL MAINTENANCE OF CHROMOSOMES PROTEIN 5"/>
    <property type="match status" value="1"/>
</dbReference>
<feature type="domain" description="RecF/RecN/SMC N-terminal" evidence="7">
    <location>
        <begin position="31"/>
        <end position="1004"/>
    </location>
</feature>
<dbReference type="InterPro" id="IPR003377">
    <property type="entry name" value="Cornichon"/>
</dbReference>
<dbReference type="InterPro" id="IPR033466">
    <property type="entry name" value="Cornichon_conserved"/>
</dbReference>
<dbReference type="Gene3D" id="3.40.50.300">
    <property type="entry name" value="P-loop containing nucleotide triphosphate hydrolases"/>
    <property type="match status" value="2"/>
</dbReference>
<evidence type="ECO:0000256" key="2">
    <source>
        <dbReference type="ARBA" id="ARBA00018687"/>
    </source>
</evidence>
<feature type="coiled-coil region" evidence="4">
    <location>
        <begin position="771"/>
        <end position="798"/>
    </location>
</feature>
<dbReference type="SUPFAM" id="SSF52540">
    <property type="entry name" value="P-loop containing nucleoside triphosphate hydrolases"/>
    <property type="match status" value="2"/>
</dbReference>
<protein>
    <recommendedName>
        <fullName evidence="2">Structural maintenance of chromosomes protein 5</fullName>
    </recommendedName>
</protein>
<reference evidence="8" key="1">
    <citation type="submission" date="2023-03" db="EMBL/GenBank/DDBJ databases">
        <title>Mating type loci evolution in Malassezia.</title>
        <authorList>
            <person name="Coelho M.A."/>
        </authorList>
    </citation>
    <scope>NUCLEOTIDE SEQUENCE</scope>
    <source>
        <strain evidence="8">CBS 10434</strain>
    </source>
</reference>
<dbReference type="InterPro" id="IPR003395">
    <property type="entry name" value="RecF/RecN/SMC_N"/>
</dbReference>
<dbReference type="GO" id="GO:0000724">
    <property type="term" value="P:double-strand break repair via homologous recombination"/>
    <property type="evidence" value="ECO:0007669"/>
    <property type="project" value="TreeGrafter"/>
</dbReference>
<keyword evidence="6" id="KW-0472">Membrane</keyword>
<dbReference type="EMBL" id="CP119909">
    <property type="protein sequence ID" value="WFD18749.1"/>
    <property type="molecule type" value="Genomic_DNA"/>
</dbReference>
<dbReference type="Pfam" id="PF02463">
    <property type="entry name" value="SMC_N"/>
    <property type="match status" value="1"/>
</dbReference>
<sequence length="1192" mass="135610">MRSQRARRRRSPSDERGEPSRSDQGFRPGSIVRVACEHFVTYDAVEFYPGPYLNMIIGPNGTGKSTVVCAIALGLGWKPSVLGRAKDVASYVKLGHSQGWVEIELQGFPAQANVVVRRILFRESNSSDWLLDGAPATARQVNEAVSAFHIEVGNLCAFLPQDRVADFAAMTPSRLLQDTQQAAGHPALSEWHTRLIGLGHKLASLRTRLEQEQGEHDHLEERNAVLERDVRRYEERVELEKQVGALQIRVAFAEFREAKAQYDAARNEREAAKRALEQLLGQRPPLEERCERAEQQCAKADIRRAEHAKDADQLLVGLRRAESSREQLDAHLASLSEQEKRLDTAEQDRQRTIEELRGAIAELEQRMAAGPPSPPEPALEQRLRAVKSEQRVLAEDVRDMDTQLSEQRSRKQHTQARLNETQQAMERLNTVRYQRLQVLARADRDAYEAIQWLQKNRGVFEKCVYDPVLVMVNMKRPEAARAIETCLSWPVQRTFVCQTRADYDLFTHELIDKRQWRLNVVEMEGAQPLESYTPPLPEAELRALGFDAYALQCIDAPADVLRYLCSAAHLHAIPIAVDGRVNPERMESQRQIRRYIAGDTIFTTTYSNYGQRLPQTMSRVLKPLRNFAHVGDMAERERATASLRALQAEHDALSASITQLEQERDAQTAKIEALAEQRASLASAFQAAQDAQRDYERLQVRCHTQRERLAHEENRPSVAVQRRQLGESRRKVAVELAKSIERSVRLLHQLAEAHALSDKACLDALPLGTDLEACRAALRQLQTQVEDSERALREVLAQFTDVKHQTMACRDRAHARLDEADHDIRERVEGILDEDNESLAHLASQLERAQAQLDVPWGVGTNVVASFQARQEKITQLKRAIEVGRHEQRQLEAQIAELEAQWLPELETLVGRVNERFSAAFAQVLVKFRDTERLQPLTGQRQSGGERSLSTVLYLLSLTELSRSPFSLVDEINQGMDPHAERAVHDQMVDMTCRADAGQYFLITPKLLPGLRYHELMKVLIINNGDWLPERLSSSSSTQRECFSATPADCVSHGSCTMPGEGWLFLFSILLTAILLFVMVFYVIMYSDLESDYINPIDLCTKLNQFTLPEMAAHAFLTVLFLFHGQWVALMINLPLLAYNVNKVINKTYLLDATEIFRTLMSHKKESFIKLGFYLLTFFFYLYRYVHPTHPE</sequence>
<name>A0AAF0E5U3_9BASI</name>
<feature type="transmembrane region" description="Helical" evidence="6">
    <location>
        <begin position="1063"/>
        <end position="1085"/>
    </location>
</feature>
<evidence type="ECO:0000256" key="5">
    <source>
        <dbReference type="SAM" id="MobiDB-lite"/>
    </source>
</evidence>
<dbReference type="GO" id="GO:0030915">
    <property type="term" value="C:Smc5-Smc6 complex"/>
    <property type="evidence" value="ECO:0007669"/>
    <property type="project" value="TreeGrafter"/>
</dbReference>
<feature type="compositionally biased region" description="Basic residues" evidence="5">
    <location>
        <begin position="1"/>
        <end position="10"/>
    </location>
</feature>
<keyword evidence="6" id="KW-1133">Transmembrane helix</keyword>
<dbReference type="GO" id="GO:0003697">
    <property type="term" value="F:single-stranded DNA binding"/>
    <property type="evidence" value="ECO:0007669"/>
    <property type="project" value="TreeGrafter"/>
</dbReference>
<evidence type="ECO:0000256" key="4">
    <source>
        <dbReference type="SAM" id="Coils"/>
    </source>
</evidence>
<proteinExistence type="inferred from homology"/>
<feature type="coiled-coil region" evidence="4">
    <location>
        <begin position="202"/>
        <end position="366"/>
    </location>
</feature>
<evidence type="ECO:0000256" key="6">
    <source>
        <dbReference type="SAM" id="Phobius"/>
    </source>
</evidence>